<evidence type="ECO:0000313" key="1">
    <source>
        <dbReference type="EMBL" id="GEY78756.1"/>
    </source>
</evidence>
<organism evidence="1">
    <name type="scientific">Tanacetum cinerariifolium</name>
    <name type="common">Dalmatian daisy</name>
    <name type="synonym">Chrysanthemum cinerariifolium</name>
    <dbReference type="NCBI Taxonomy" id="118510"/>
    <lineage>
        <taxon>Eukaryota</taxon>
        <taxon>Viridiplantae</taxon>
        <taxon>Streptophyta</taxon>
        <taxon>Embryophyta</taxon>
        <taxon>Tracheophyta</taxon>
        <taxon>Spermatophyta</taxon>
        <taxon>Magnoliopsida</taxon>
        <taxon>eudicotyledons</taxon>
        <taxon>Gunneridae</taxon>
        <taxon>Pentapetalae</taxon>
        <taxon>asterids</taxon>
        <taxon>campanulids</taxon>
        <taxon>Asterales</taxon>
        <taxon>Asteraceae</taxon>
        <taxon>Asteroideae</taxon>
        <taxon>Anthemideae</taxon>
        <taxon>Anthemidinae</taxon>
        <taxon>Tanacetum</taxon>
    </lineage>
</organism>
<dbReference type="SUPFAM" id="SSF52540">
    <property type="entry name" value="P-loop containing nucleoside triphosphate hydrolases"/>
    <property type="match status" value="1"/>
</dbReference>
<keyword evidence="1" id="KW-0238">DNA-binding</keyword>
<dbReference type="GO" id="GO:0003677">
    <property type="term" value="F:DNA binding"/>
    <property type="evidence" value="ECO:0007669"/>
    <property type="project" value="UniProtKB-KW"/>
</dbReference>
<dbReference type="PANTHER" id="PTHR23274:SF48">
    <property type="entry name" value="ATP-DEPENDENT DNA HELICASE"/>
    <property type="match status" value="1"/>
</dbReference>
<dbReference type="GO" id="GO:0005657">
    <property type="term" value="C:replication fork"/>
    <property type="evidence" value="ECO:0007669"/>
    <property type="project" value="TreeGrafter"/>
</dbReference>
<dbReference type="InterPro" id="IPR027417">
    <property type="entry name" value="P-loop_NTPase"/>
</dbReference>
<name>A0A699HVB7_TANCI</name>
<accession>A0A699HVB7</accession>
<gene>
    <name evidence="1" type="ORF">Tci_450730</name>
</gene>
<dbReference type="InterPro" id="IPR012340">
    <property type="entry name" value="NA-bd_OB-fold"/>
</dbReference>
<dbReference type="AlphaFoldDB" id="A0A699HVB7"/>
<dbReference type="GO" id="GO:0006260">
    <property type="term" value="P:DNA replication"/>
    <property type="evidence" value="ECO:0007669"/>
    <property type="project" value="TreeGrafter"/>
</dbReference>
<comment type="caution">
    <text evidence="1">The sequence shown here is derived from an EMBL/GenBank/DDBJ whole genome shotgun (WGS) entry which is preliminary data.</text>
</comment>
<sequence length="327" mass="37411">MEMNLTQLCHLDPINDDNKILAKCISIWKSHPLGKPNEVWSLDAVLQDQQDQLRRTIILEDVHGAQLEYFFLLLGVTSSLSCTTRESTGHVVMILQLCKVKYFNEKPYVSPAMYSTKLYLNDDIQEIAPFRQRYSEKGGFDRANHTIALLTPVKKEVTADDFFKGAIKKTVGSIRDSDGPYHCLLYAKIHKIHRENGWTYLACKKYGRSAKEADSDESLSSGSASLLLFDDLVFKLTYGEQCHTLIQKHGLNYDDYFPPELQLNRRQYPMSLCFVMTINKSQGQTLSKVGLYLERPVFSYGQLYVAVSRVKSKKCLKVLCCDKNDNY</sequence>
<protein>
    <submittedName>
        <fullName evidence="1">Replication protein A 70 kDa DNA-binding subunit B</fullName>
    </submittedName>
</protein>
<dbReference type="Gene3D" id="2.40.50.140">
    <property type="entry name" value="Nucleic acid-binding proteins"/>
    <property type="match status" value="1"/>
</dbReference>
<reference evidence="1" key="1">
    <citation type="journal article" date="2019" name="Sci. Rep.">
        <title>Draft genome of Tanacetum cinerariifolium, the natural source of mosquito coil.</title>
        <authorList>
            <person name="Yamashiro T."/>
            <person name="Shiraishi A."/>
            <person name="Satake H."/>
            <person name="Nakayama K."/>
        </authorList>
    </citation>
    <scope>NUCLEOTIDE SEQUENCE</scope>
</reference>
<proteinExistence type="predicted"/>
<dbReference type="CDD" id="cd18809">
    <property type="entry name" value="SF1_C_RecD"/>
    <property type="match status" value="1"/>
</dbReference>
<dbReference type="Gene3D" id="3.40.50.300">
    <property type="entry name" value="P-loop containing nucleotide triphosphate hydrolases"/>
    <property type="match status" value="1"/>
</dbReference>
<dbReference type="PANTHER" id="PTHR23274">
    <property type="entry name" value="DNA HELICASE-RELATED"/>
    <property type="match status" value="1"/>
</dbReference>
<dbReference type="EMBL" id="BKCJ010209707">
    <property type="protein sequence ID" value="GEY78756.1"/>
    <property type="molecule type" value="Genomic_DNA"/>
</dbReference>